<dbReference type="InterPro" id="IPR053197">
    <property type="entry name" value="F-box_SCFL_complex_component"/>
</dbReference>
<accession>A0A8T0QFM1</accession>
<dbReference type="PANTHER" id="PTHR34223:SF102">
    <property type="entry name" value="F-BOX DOMAIN-CONTAINING PROTEIN"/>
    <property type="match status" value="1"/>
</dbReference>
<comment type="caution">
    <text evidence="1">The sequence shown here is derived from an EMBL/GenBank/DDBJ whole genome shotgun (WGS) entry which is preliminary data.</text>
</comment>
<dbReference type="PANTHER" id="PTHR34223">
    <property type="entry name" value="OS11G0201299 PROTEIN"/>
    <property type="match status" value="1"/>
</dbReference>
<dbReference type="Proteomes" id="UP000823388">
    <property type="component" value="Chromosome 7K"/>
</dbReference>
<gene>
    <name evidence="1" type="ORF">PVAP13_7KG166910</name>
</gene>
<dbReference type="InterPro" id="IPR032675">
    <property type="entry name" value="LRR_dom_sf"/>
</dbReference>
<dbReference type="OrthoDB" id="685104at2759"/>
<reference evidence="1" key="1">
    <citation type="submission" date="2020-05" db="EMBL/GenBank/DDBJ databases">
        <title>WGS assembly of Panicum virgatum.</title>
        <authorList>
            <person name="Lovell J.T."/>
            <person name="Jenkins J."/>
            <person name="Shu S."/>
            <person name="Juenger T.E."/>
            <person name="Schmutz J."/>
        </authorList>
    </citation>
    <scope>NUCLEOTIDE SEQUENCE</scope>
    <source>
        <strain evidence="1">AP13</strain>
    </source>
</reference>
<organism evidence="1 2">
    <name type="scientific">Panicum virgatum</name>
    <name type="common">Blackwell switchgrass</name>
    <dbReference type="NCBI Taxonomy" id="38727"/>
    <lineage>
        <taxon>Eukaryota</taxon>
        <taxon>Viridiplantae</taxon>
        <taxon>Streptophyta</taxon>
        <taxon>Embryophyta</taxon>
        <taxon>Tracheophyta</taxon>
        <taxon>Spermatophyta</taxon>
        <taxon>Magnoliopsida</taxon>
        <taxon>Liliopsida</taxon>
        <taxon>Poales</taxon>
        <taxon>Poaceae</taxon>
        <taxon>PACMAD clade</taxon>
        <taxon>Panicoideae</taxon>
        <taxon>Panicodae</taxon>
        <taxon>Paniceae</taxon>
        <taxon>Panicinae</taxon>
        <taxon>Panicum</taxon>
        <taxon>Panicum sect. Hiantes</taxon>
    </lineage>
</organism>
<dbReference type="EMBL" id="CM029049">
    <property type="protein sequence ID" value="KAG2572295.1"/>
    <property type="molecule type" value="Genomic_DNA"/>
</dbReference>
<proteinExistence type="predicted"/>
<name>A0A8T0QFM1_PANVG</name>
<sequence length="167" mass="18898">MPALAKATVCLKQDMQSVSSSPKGPCKLLCNLINVKKLELSGLKTLSILHGESEDTFPTFSNLRTLLFDGCDLSDDFEMLGCFLNNTPSLEKLTLQYCKLPEGSKKRKRMENPKRMSIKCHDTLTFQCPNLKLTEIKYKEDDVHQLFGLLSGIWRNLRKTTIILTKA</sequence>
<dbReference type="AlphaFoldDB" id="A0A8T0QFM1"/>
<keyword evidence="2" id="KW-1185">Reference proteome</keyword>
<evidence type="ECO:0000313" key="2">
    <source>
        <dbReference type="Proteomes" id="UP000823388"/>
    </source>
</evidence>
<dbReference type="Gene3D" id="3.80.10.10">
    <property type="entry name" value="Ribonuclease Inhibitor"/>
    <property type="match status" value="1"/>
</dbReference>
<dbReference type="SUPFAM" id="SSF52047">
    <property type="entry name" value="RNI-like"/>
    <property type="match status" value="1"/>
</dbReference>
<evidence type="ECO:0000313" key="1">
    <source>
        <dbReference type="EMBL" id="KAG2572295.1"/>
    </source>
</evidence>
<protein>
    <submittedName>
        <fullName evidence="1">Uncharacterized protein</fullName>
    </submittedName>
</protein>